<feature type="domain" description="Diels-Alderase N-terminal" evidence="2">
    <location>
        <begin position="60"/>
        <end position="213"/>
    </location>
</feature>
<name>A0A2J6PJG4_9HELO</name>
<accession>A0A2J6PJG4</accession>
<keyword evidence="1" id="KW-0732">Signal</keyword>
<evidence type="ECO:0000313" key="5">
    <source>
        <dbReference type="Proteomes" id="UP000235672"/>
    </source>
</evidence>
<proteinExistence type="predicted"/>
<evidence type="ECO:0000313" key="4">
    <source>
        <dbReference type="EMBL" id="PMD14129.1"/>
    </source>
</evidence>
<evidence type="ECO:0000259" key="3">
    <source>
        <dbReference type="Pfam" id="PF25581"/>
    </source>
</evidence>
<dbReference type="SUPFAM" id="SSF159245">
    <property type="entry name" value="AttH-like"/>
    <property type="match status" value="1"/>
</dbReference>
<keyword evidence="5" id="KW-1185">Reference proteome</keyword>
<evidence type="ECO:0000256" key="1">
    <source>
        <dbReference type="SAM" id="SignalP"/>
    </source>
</evidence>
<evidence type="ECO:0008006" key="6">
    <source>
        <dbReference type="Google" id="ProtNLM"/>
    </source>
</evidence>
<sequence>MKFLLIIYILLGLNCSSSNALVRPRSGTASKSRTIPPTAVTGDVTANFESECSLDRPQLSAVNVIVFYTASSSGFTFLPPSPDITLFQLHSLLPNGTVFDVFIPAEEAVITTVGEGSSGDFKGTNASWTGSYDLQHYKIEVNSPANGVVGTFNLRSLAPGHYPCGPVRSGESMMVAPEIGWANAVPDGDADVDFTLAGVKVAFKGVGYHDKNWSDQVFTNNVASWYWGHGRLGHYSIVWFDTLGTDGKEYVSSFVSKHDKIIVSSCDAGSIKVRPSGSSPYPPKISTPNPSGFMIEIDLGEEGVMNVEVTAEAISTAADGLYTEWVGTMTGSVNGGEKMTGVASFEMFKLTN</sequence>
<evidence type="ECO:0000259" key="2">
    <source>
        <dbReference type="Pfam" id="PF24137"/>
    </source>
</evidence>
<feature type="signal peptide" evidence="1">
    <location>
        <begin position="1"/>
        <end position="20"/>
    </location>
</feature>
<dbReference type="Proteomes" id="UP000235672">
    <property type="component" value="Unassembled WGS sequence"/>
</dbReference>
<dbReference type="Pfam" id="PF24137">
    <property type="entry name" value="DA_N"/>
    <property type="match status" value="1"/>
</dbReference>
<dbReference type="InterPro" id="IPR057722">
    <property type="entry name" value="AsqO/PenF-like_C"/>
</dbReference>
<dbReference type="EMBL" id="KZ613524">
    <property type="protein sequence ID" value="PMD14129.1"/>
    <property type="molecule type" value="Genomic_DNA"/>
</dbReference>
<protein>
    <recommendedName>
        <fullName evidence="6">Glycoside hydrolase family 131 protein</fullName>
    </recommendedName>
</protein>
<feature type="domain" description="AsqO/PenF-like C-terminal" evidence="3">
    <location>
        <begin position="220"/>
        <end position="349"/>
    </location>
</feature>
<dbReference type="STRING" id="1745343.A0A2J6PJG4"/>
<dbReference type="Pfam" id="PF25581">
    <property type="entry name" value="AsqO_C"/>
    <property type="match status" value="1"/>
</dbReference>
<reference evidence="4 5" key="1">
    <citation type="submission" date="2016-05" db="EMBL/GenBank/DDBJ databases">
        <title>A degradative enzymes factory behind the ericoid mycorrhizal symbiosis.</title>
        <authorList>
            <consortium name="DOE Joint Genome Institute"/>
            <person name="Martino E."/>
            <person name="Morin E."/>
            <person name="Grelet G."/>
            <person name="Kuo A."/>
            <person name="Kohler A."/>
            <person name="Daghino S."/>
            <person name="Barry K."/>
            <person name="Choi C."/>
            <person name="Cichocki N."/>
            <person name="Clum A."/>
            <person name="Copeland A."/>
            <person name="Hainaut M."/>
            <person name="Haridas S."/>
            <person name="Labutti K."/>
            <person name="Lindquist E."/>
            <person name="Lipzen A."/>
            <person name="Khouja H.-R."/>
            <person name="Murat C."/>
            <person name="Ohm R."/>
            <person name="Olson A."/>
            <person name="Spatafora J."/>
            <person name="Veneault-Fourrey C."/>
            <person name="Henrissat B."/>
            <person name="Grigoriev I."/>
            <person name="Martin F."/>
            <person name="Perotto S."/>
        </authorList>
    </citation>
    <scope>NUCLEOTIDE SEQUENCE [LARGE SCALE GENOMIC DNA]</scope>
    <source>
        <strain evidence="4 5">UAMH 7357</strain>
    </source>
</reference>
<organism evidence="4 5">
    <name type="scientific">Hyaloscypha hepaticicola</name>
    <dbReference type="NCBI Taxonomy" id="2082293"/>
    <lineage>
        <taxon>Eukaryota</taxon>
        <taxon>Fungi</taxon>
        <taxon>Dikarya</taxon>
        <taxon>Ascomycota</taxon>
        <taxon>Pezizomycotina</taxon>
        <taxon>Leotiomycetes</taxon>
        <taxon>Helotiales</taxon>
        <taxon>Hyaloscyphaceae</taxon>
        <taxon>Hyaloscypha</taxon>
    </lineage>
</organism>
<dbReference type="OrthoDB" id="5344254at2759"/>
<dbReference type="AlphaFoldDB" id="A0A2J6PJG4"/>
<gene>
    <name evidence="4" type="ORF">NA56DRAFT_711198</name>
</gene>
<dbReference type="InterPro" id="IPR056402">
    <property type="entry name" value="DA_N"/>
</dbReference>
<feature type="chain" id="PRO_5014417943" description="Glycoside hydrolase family 131 protein" evidence="1">
    <location>
        <begin position="21"/>
        <end position="352"/>
    </location>
</feature>